<protein>
    <submittedName>
        <fullName evidence="2">Uncharacterized protein</fullName>
    </submittedName>
</protein>
<dbReference type="Gene3D" id="1.10.287.1060">
    <property type="entry name" value="ESAT-6-like"/>
    <property type="match status" value="1"/>
</dbReference>
<gene>
    <name evidence="2" type="ORF">GQF42_19605</name>
</gene>
<evidence type="ECO:0000313" key="2">
    <source>
        <dbReference type="EMBL" id="QHA05205.1"/>
    </source>
</evidence>
<accession>A0A6I6N8G0</accession>
<keyword evidence="3" id="KW-1185">Reference proteome</keyword>
<dbReference type="EMBL" id="CP047020">
    <property type="protein sequence ID" value="QHA05205.1"/>
    <property type="molecule type" value="Genomic_DNA"/>
</dbReference>
<dbReference type="KEGG" id="sbro:GQF42_19605"/>
<evidence type="ECO:0000313" key="3">
    <source>
        <dbReference type="Proteomes" id="UP000436138"/>
    </source>
</evidence>
<sequence length="198" mass="21168">MSESKAVPADDRLPEPGQTQLPLTPDEFNKHHVIPGFEGMYSAPPASSTKDPLNITPVQPGAPGLLPPPGKSGRPGDIPGLLEPPGHSGRPQDPLKIAPAVLKTAAGQVDDVHDDFYKPAASLEEPALKAVAALTEFESARAIRLAHRQWELQSGTVTAWLTHIAESLRSADDTYKKTDCAVGDTARQVQIRSALMDY</sequence>
<dbReference type="RefSeq" id="WP_158921677.1">
    <property type="nucleotide sequence ID" value="NZ_CP047020.1"/>
</dbReference>
<name>A0A6I6N8G0_9ACTN</name>
<reference evidence="2 3" key="1">
    <citation type="submission" date="2019-12" db="EMBL/GenBank/DDBJ databases">
        <title>Streptomyces sp. strain T44 isolated from rhizosphere soil of Broussonetia papyrifera.</title>
        <authorList>
            <person name="Mo P."/>
        </authorList>
    </citation>
    <scope>NUCLEOTIDE SEQUENCE [LARGE SCALE GENOMIC DNA]</scope>
    <source>
        <strain evidence="2 3">T44</strain>
    </source>
</reference>
<dbReference type="AlphaFoldDB" id="A0A6I6N8G0"/>
<organism evidence="2 3">
    <name type="scientific">Streptomyces broussonetiae</name>
    <dbReference type="NCBI Taxonomy" id="2686304"/>
    <lineage>
        <taxon>Bacteria</taxon>
        <taxon>Bacillati</taxon>
        <taxon>Actinomycetota</taxon>
        <taxon>Actinomycetes</taxon>
        <taxon>Kitasatosporales</taxon>
        <taxon>Streptomycetaceae</taxon>
        <taxon>Streptomyces</taxon>
    </lineage>
</organism>
<feature type="region of interest" description="Disordered" evidence="1">
    <location>
        <begin position="1"/>
        <end position="92"/>
    </location>
</feature>
<evidence type="ECO:0000256" key="1">
    <source>
        <dbReference type="SAM" id="MobiDB-lite"/>
    </source>
</evidence>
<dbReference type="Proteomes" id="UP000436138">
    <property type="component" value="Chromosome"/>
</dbReference>
<proteinExistence type="predicted"/>